<evidence type="ECO:0000259" key="2">
    <source>
        <dbReference type="Pfam" id="PF00248"/>
    </source>
</evidence>
<dbReference type="InterPro" id="IPR023210">
    <property type="entry name" value="NADP_OxRdtase_dom"/>
</dbReference>
<dbReference type="FunCoup" id="A5E6Z1">
    <property type="interactions" value="37"/>
</dbReference>
<keyword evidence="1" id="KW-0560">Oxidoreductase</keyword>
<dbReference type="Proteomes" id="UP000001996">
    <property type="component" value="Unassembled WGS sequence"/>
</dbReference>
<reference evidence="3 4" key="1">
    <citation type="journal article" date="2009" name="Nature">
        <title>Evolution of pathogenicity and sexual reproduction in eight Candida genomes.</title>
        <authorList>
            <person name="Butler G."/>
            <person name="Rasmussen M.D."/>
            <person name="Lin M.F."/>
            <person name="Santos M.A."/>
            <person name="Sakthikumar S."/>
            <person name="Munro C.A."/>
            <person name="Rheinbay E."/>
            <person name="Grabherr M."/>
            <person name="Forche A."/>
            <person name="Reedy J.L."/>
            <person name="Agrafioti I."/>
            <person name="Arnaud M.B."/>
            <person name="Bates S."/>
            <person name="Brown A.J."/>
            <person name="Brunke S."/>
            <person name="Costanzo M.C."/>
            <person name="Fitzpatrick D.A."/>
            <person name="de Groot P.W."/>
            <person name="Harris D."/>
            <person name="Hoyer L.L."/>
            <person name="Hube B."/>
            <person name="Klis F.M."/>
            <person name="Kodira C."/>
            <person name="Lennard N."/>
            <person name="Logue M.E."/>
            <person name="Martin R."/>
            <person name="Neiman A.M."/>
            <person name="Nikolaou E."/>
            <person name="Quail M.A."/>
            <person name="Quinn J."/>
            <person name="Santos M.C."/>
            <person name="Schmitzberger F.F."/>
            <person name="Sherlock G."/>
            <person name="Shah P."/>
            <person name="Silverstein K.A."/>
            <person name="Skrzypek M.S."/>
            <person name="Soll D."/>
            <person name="Staggs R."/>
            <person name="Stansfield I."/>
            <person name="Stumpf M.P."/>
            <person name="Sudbery P.E."/>
            <person name="Srikantha T."/>
            <person name="Zeng Q."/>
            <person name="Berman J."/>
            <person name="Berriman M."/>
            <person name="Heitman J."/>
            <person name="Gow N.A."/>
            <person name="Lorenz M.C."/>
            <person name="Birren B.W."/>
            <person name="Kellis M."/>
            <person name="Cuomo C.A."/>
        </authorList>
    </citation>
    <scope>NUCLEOTIDE SEQUENCE [LARGE SCALE GENOMIC DNA]</scope>
    <source>
        <strain evidence="4">ATCC 11503 / BCRC 21390 / CBS 2605 / JCM 1781 / NBRC 1676 / NRRL YB-4239</strain>
    </source>
</reference>
<organism evidence="3 4">
    <name type="scientific">Lodderomyces elongisporus (strain ATCC 11503 / CBS 2605 / JCM 1781 / NBRC 1676 / NRRL YB-4239)</name>
    <name type="common">Yeast</name>
    <name type="synonym">Saccharomyces elongisporus</name>
    <dbReference type="NCBI Taxonomy" id="379508"/>
    <lineage>
        <taxon>Eukaryota</taxon>
        <taxon>Fungi</taxon>
        <taxon>Dikarya</taxon>
        <taxon>Ascomycota</taxon>
        <taxon>Saccharomycotina</taxon>
        <taxon>Pichiomycetes</taxon>
        <taxon>Debaryomycetaceae</taxon>
        <taxon>Candida/Lodderomyces clade</taxon>
        <taxon>Lodderomyces</taxon>
    </lineage>
</organism>
<dbReference type="Pfam" id="PF00248">
    <property type="entry name" value="Aldo_ket_red"/>
    <property type="match status" value="1"/>
</dbReference>
<protein>
    <recommendedName>
        <fullName evidence="2">NADP-dependent oxidoreductase domain-containing protein</fullName>
    </recommendedName>
</protein>
<dbReference type="STRING" id="379508.A5E6Z1"/>
<dbReference type="PANTHER" id="PTHR43625">
    <property type="entry name" value="AFLATOXIN B1 ALDEHYDE REDUCTASE"/>
    <property type="match status" value="1"/>
</dbReference>
<keyword evidence="4" id="KW-1185">Reference proteome</keyword>
<dbReference type="VEuPathDB" id="FungiDB:LELG_05380"/>
<dbReference type="PANTHER" id="PTHR43625:SF78">
    <property type="entry name" value="PYRIDOXAL REDUCTASE-RELATED"/>
    <property type="match status" value="1"/>
</dbReference>
<accession>A5E6Z1</accession>
<dbReference type="OrthoDB" id="37537at2759"/>
<dbReference type="InterPro" id="IPR050791">
    <property type="entry name" value="Aldo-Keto_reductase"/>
</dbReference>
<evidence type="ECO:0000313" key="4">
    <source>
        <dbReference type="Proteomes" id="UP000001996"/>
    </source>
</evidence>
<dbReference type="EMBL" id="CH981532">
    <property type="protein sequence ID" value="EDK47199.1"/>
    <property type="molecule type" value="Genomic_DNA"/>
</dbReference>
<dbReference type="InParanoid" id="A5E6Z1"/>
<dbReference type="HOGENOM" id="CLU_023205_2_1_1"/>
<dbReference type="CDD" id="cd19077">
    <property type="entry name" value="AKR_AKR8A1-2"/>
    <property type="match status" value="1"/>
</dbReference>
<dbReference type="eggNOG" id="KOG1575">
    <property type="taxonomic scope" value="Eukaryota"/>
</dbReference>
<dbReference type="AlphaFoldDB" id="A5E6Z1"/>
<sequence length="349" mass="38915">MPPSPPVKIPGKFGLGTLSMTMRPNPPPLKQSIETLKYATTHPDFGVKFINGGDFYGPDNLNLKLLKDFTDKNKEEFNKSLVFSIKGGMDGKTHKPDGSKEGIARSIENVTKFFPPKENRPQILFEIARVDPKVPFNESLNHIKLYLKDGSIDGISLSEVGSETIRQSAEAAPISCVELELSILSQDALQNDVIKTLSELEIPVIAYAPLGHGLLTDQTVNHPEQVLNSIEKGDIRRLFDRFKPDTFKQNLTTLKALYDFAHNEKKTSLEGLALSWIVKISNLLNFRGIDKVTKILPIPSGSTKQKIDANLGSIVELSQDDLKKIEEILEKHPIKGLRYNALMEKTLFQ</sequence>
<gene>
    <name evidence="3" type="ORF">LELG_05380</name>
</gene>
<dbReference type="KEGG" id="lel:PVL30_002474"/>
<evidence type="ECO:0000256" key="1">
    <source>
        <dbReference type="ARBA" id="ARBA00023002"/>
    </source>
</evidence>
<feature type="domain" description="NADP-dependent oxidoreductase" evidence="2">
    <location>
        <begin position="14"/>
        <end position="329"/>
    </location>
</feature>
<name>A5E6Z1_LODEL</name>
<dbReference type="Gene3D" id="3.20.20.100">
    <property type="entry name" value="NADP-dependent oxidoreductase domain"/>
    <property type="match status" value="1"/>
</dbReference>
<evidence type="ECO:0000313" key="3">
    <source>
        <dbReference type="EMBL" id="EDK47199.1"/>
    </source>
</evidence>
<dbReference type="InterPro" id="IPR036812">
    <property type="entry name" value="NAD(P)_OxRdtase_dom_sf"/>
</dbReference>
<dbReference type="GeneID" id="5230520"/>
<dbReference type="OMA" id="QLCIGWV"/>
<dbReference type="SUPFAM" id="SSF51430">
    <property type="entry name" value="NAD(P)-linked oxidoreductase"/>
    <property type="match status" value="1"/>
</dbReference>
<dbReference type="GO" id="GO:0016491">
    <property type="term" value="F:oxidoreductase activity"/>
    <property type="evidence" value="ECO:0007669"/>
    <property type="project" value="UniProtKB-KW"/>
</dbReference>
<proteinExistence type="predicted"/>
<dbReference type="GO" id="GO:0005737">
    <property type="term" value="C:cytoplasm"/>
    <property type="evidence" value="ECO:0007669"/>
    <property type="project" value="TreeGrafter"/>
</dbReference>